<evidence type="ECO:0000313" key="1">
    <source>
        <dbReference type="EMBL" id="PZD97226.1"/>
    </source>
</evidence>
<sequence>MDRIIRVNGIGHFEYSSELYTYIHNEGKVHWALGINGEGSNIDELIRKAELLIVELERFEKTAKIKLS</sequence>
<evidence type="ECO:0000313" key="2">
    <source>
        <dbReference type="Proteomes" id="UP000249522"/>
    </source>
</evidence>
<gene>
    <name evidence="1" type="ORF">DNH61_03560</name>
</gene>
<accession>A0A2W1LDR4</accession>
<proteinExistence type="predicted"/>
<keyword evidence="2" id="KW-1185">Reference proteome</keyword>
<dbReference type="Proteomes" id="UP000249522">
    <property type="component" value="Unassembled WGS sequence"/>
</dbReference>
<reference evidence="1 2" key="1">
    <citation type="submission" date="2018-06" db="EMBL/GenBank/DDBJ databases">
        <title>Paenibacillus imtechensis sp. nov.</title>
        <authorList>
            <person name="Pinnaka A.K."/>
            <person name="Singh H."/>
            <person name="Kaur M."/>
        </authorList>
    </citation>
    <scope>NUCLEOTIDE SEQUENCE [LARGE SCALE GENOMIC DNA]</scope>
    <source>
        <strain evidence="1 2">SMB1</strain>
    </source>
</reference>
<dbReference type="RefSeq" id="WP_111145310.1">
    <property type="nucleotide sequence ID" value="NZ_QKRB01000029.1"/>
</dbReference>
<comment type="caution">
    <text evidence="1">The sequence shown here is derived from an EMBL/GenBank/DDBJ whole genome shotgun (WGS) entry which is preliminary data.</text>
</comment>
<dbReference type="EMBL" id="QKRB01000029">
    <property type="protein sequence ID" value="PZD97226.1"/>
    <property type="molecule type" value="Genomic_DNA"/>
</dbReference>
<name>A0A2W1LDR4_9BACL</name>
<organism evidence="1 2">
    <name type="scientific">Paenibacillus sambharensis</name>
    <dbReference type="NCBI Taxonomy" id="1803190"/>
    <lineage>
        <taxon>Bacteria</taxon>
        <taxon>Bacillati</taxon>
        <taxon>Bacillota</taxon>
        <taxon>Bacilli</taxon>
        <taxon>Bacillales</taxon>
        <taxon>Paenibacillaceae</taxon>
        <taxon>Paenibacillus</taxon>
    </lineage>
</organism>
<dbReference type="AlphaFoldDB" id="A0A2W1LDR4"/>
<protein>
    <submittedName>
        <fullName evidence="1">Uncharacterized protein</fullName>
    </submittedName>
</protein>